<dbReference type="PANTHER" id="PTHR22576">
    <property type="entry name" value="MUCOSA ASSOCIATED LYMPHOID TISSUE LYMPHOMA TRANSLOCATION PROTEIN 1/PARACASPASE"/>
    <property type="match status" value="1"/>
</dbReference>
<dbReference type="PANTHER" id="PTHR22576:SF37">
    <property type="entry name" value="MUCOSA-ASSOCIATED LYMPHOID TISSUE LYMPHOMA TRANSLOCATION PROTEIN 1"/>
    <property type="match status" value="1"/>
</dbReference>
<feature type="domain" description="Peptidase C14 caspase" evidence="1">
    <location>
        <begin position="18"/>
        <end position="90"/>
    </location>
</feature>
<dbReference type="SUPFAM" id="SSF52129">
    <property type="entry name" value="Caspase-like"/>
    <property type="match status" value="1"/>
</dbReference>
<feature type="non-terminal residue" evidence="2">
    <location>
        <position position="1"/>
    </location>
</feature>
<proteinExistence type="predicted"/>
<dbReference type="AlphaFoldDB" id="A0A1V1NRH3"/>
<dbReference type="InterPro" id="IPR052039">
    <property type="entry name" value="Caspase-related_regulators"/>
</dbReference>
<dbReference type="InterPro" id="IPR011600">
    <property type="entry name" value="Pept_C14_caspase"/>
</dbReference>
<organism evidence="2 3">
    <name type="scientific">Candidatus Magnetoglobus multicellularis str. Araruama</name>
    <dbReference type="NCBI Taxonomy" id="890399"/>
    <lineage>
        <taxon>Bacteria</taxon>
        <taxon>Pseudomonadati</taxon>
        <taxon>Thermodesulfobacteriota</taxon>
        <taxon>Desulfobacteria</taxon>
        <taxon>Desulfobacterales</taxon>
        <taxon>Desulfobacteraceae</taxon>
        <taxon>Candidatus Magnetoglobus</taxon>
    </lineage>
</organism>
<comment type="caution">
    <text evidence="2">The sequence shown here is derived from an EMBL/GenBank/DDBJ whole genome shotgun (WGS) entry which is preliminary data.</text>
</comment>
<dbReference type="Pfam" id="PF00656">
    <property type="entry name" value="Peptidase_C14"/>
    <property type="match status" value="1"/>
</dbReference>
<accession>A0A1V1NRH3</accession>
<dbReference type="GO" id="GO:0006508">
    <property type="term" value="P:proteolysis"/>
    <property type="evidence" value="ECO:0007669"/>
    <property type="project" value="InterPro"/>
</dbReference>
<dbReference type="GO" id="GO:0004197">
    <property type="term" value="F:cysteine-type endopeptidase activity"/>
    <property type="evidence" value="ECO:0007669"/>
    <property type="project" value="InterPro"/>
</dbReference>
<gene>
    <name evidence="2" type="ORF">OMM_14699</name>
</gene>
<evidence type="ECO:0000259" key="1">
    <source>
        <dbReference type="Pfam" id="PF00656"/>
    </source>
</evidence>
<reference evidence="3" key="1">
    <citation type="submission" date="2012-11" db="EMBL/GenBank/DDBJ databases">
        <authorList>
            <person name="Lucero-Rivera Y.E."/>
            <person name="Tovar-Ramirez D."/>
        </authorList>
    </citation>
    <scope>NUCLEOTIDE SEQUENCE [LARGE SCALE GENOMIC DNA]</scope>
    <source>
        <strain evidence="3">Araruama</strain>
    </source>
</reference>
<protein>
    <recommendedName>
        <fullName evidence="1">Peptidase C14 caspase domain-containing protein</fullName>
    </recommendedName>
</protein>
<dbReference type="EMBL" id="ATBP01003128">
    <property type="protein sequence ID" value="ETR65171.1"/>
    <property type="molecule type" value="Genomic_DNA"/>
</dbReference>
<dbReference type="InterPro" id="IPR029030">
    <property type="entry name" value="Caspase-like_dom_sf"/>
</dbReference>
<evidence type="ECO:0000313" key="2">
    <source>
        <dbReference type="EMBL" id="ETR65171.1"/>
    </source>
</evidence>
<dbReference type="Proteomes" id="UP000189670">
    <property type="component" value="Unassembled WGS sequence"/>
</dbReference>
<dbReference type="Gene3D" id="3.40.50.1460">
    <property type="match status" value="1"/>
</dbReference>
<name>A0A1V1NRH3_9BACT</name>
<sequence>SWRRGVKEVVWLLCNAPSGSIIAYATSPGNTASDGTGRSNGLYTSAILKHIQTPNITIEQMFKLVRSTIINWSGDKQVPWESTSLRGNFYFNIE</sequence>
<evidence type="ECO:0000313" key="3">
    <source>
        <dbReference type="Proteomes" id="UP000189670"/>
    </source>
</evidence>